<dbReference type="Pfam" id="PF00983">
    <property type="entry name" value="Tymo_coat"/>
    <property type="match status" value="1"/>
</dbReference>
<dbReference type="InterPro" id="IPR029053">
    <property type="entry name" value="Viral_coat"/>
</dbReference>
<protein>
    <recommendedName>
        <fullName evidence="2">Capsid protein</fullName>
    </recommendedName>
    <alternativeName>
        <fullName evidence="6">Coat protein</fullName>
    </alternativeName>
    <alternativeName>
        <fullName evidence="7">Virion protein</fullName>
    </alternativeName>
</protein>
<dbReference type="EMBL" id="AF035199">
    <property type="protein sequence ID" value="AAB88007.1"/>
    <property type="molecule type" value="Genomic_DNA"/>
</dbReference>
<evidence type="ECO:0000259" key="9">
    <source>
        <dbReference type="Pfam" id="PF00983"/>
    </source>
</evidence>
<evidence type="ECO:0000256" key="8">
    <source>
        <dbReference type="ARBA" id="ARBA00046323"/>
    </source>
</evidence>
<dbReference type="Gene3D" id="2.60.120.20">
    <property type="match status" value="1"/>
</dbReference>
<reference evidence="10" key="2">
    <citation type="submission" date="1997-11" db="EMBL/GenBank/DDBJ databases">
        <authorList>
            <person name="Skotnicki M.L."/>
            <person name="Mackenzie A.M."/>
            <person name="Gibbs A.J."/>
        </authorList>
    </citation>
    <scope>NUCLEOTIDE SEQUENCE</scope>
    <source>
        <strain evidence="10">Bawley Point</strain>
    </source>
</reference>
<evidence type="ECO:0000256" key="6">
    <source>
        <dbReference type="ARBA" id="ARBA00031336"/>
    </source>
</evidence>
<comment type="similarity">
    <text evidence="8">Belongs to the tymoviruses capsid protein family.</text>
</comment>
<keyword evidence="3" id="KW-0167">Capsid protein</keyword>
<keyword evidence="4" id="KW-0946">Virion</keyword>
<evidence type="ECO:0000256" key="1">
    <source>
        <dbReference type="ARBA" id="ARBA00004328"/>
    </source>
</evidence>
<evidence type="ECO:0000256" key="5">
    <source>
        <dbReference type="ARBA" id="ARBA00023060"/>
    </source>
</evidence>
<organism evidence="10">
    <name type="scientific">Kennedya yellow mosaic virus</name>
    <dbReference type="NCBI Taxonomy" id="12158"/>
    <lineage>
        <taxon>Viruses</taxon>
        <taxon>Riboviria</taxon>
        <taxon>Orthornavirae</taxon>
        <taxon>Kitrinoviricota</taxon>
        <taxon>Alsuviricetes</taxon>
        <taxon>Tymovirales</taxon>
        <taxon>Tymoviridae</taxon>
        <taxon>Tymovirus</taxon>
        <taxon>Tymovirus kennedyae</taxon>
    </lineage>
</organism>
<keyword evidence="5" id="KW-1142">T=3 icosahedral capsid protein</keyword>
<reference evidence="10" key="1">
    <citation type="journal article" date="1996" name="Arch. Virol.">
        <title>Genetic variation in populations of kennedya yellow mosaic tymovirus.</title>
        <authorList>
            <person name="Skotnicki M.L."/>
            <person name="Mackenzie A.M."/>
            <person name="Gibbs A.J."/>
        </authorList>
    </citation>
    <scope>NUCLEOTIDE SEQUENCE</scope>
    <source>
        <strain evidence="10">Bawley Point</strain>
    </source>
</reference>
<evidence type="ECO:0000256" key="2">
    <source>
        <dbReference type="ARBA" id="ARBA00018091"/>
    </source>
</evidence>
<evidence type="ECO:0000313" key="10">
    <source>
        <dbReference type="EMBL" id="AAB88007.1"/>
    </source>
</evidence>
<evidence type="ECO:0000256" key="7">
    <source>
        <dbReference type="ARBA" id="ARBA00032595"/>
    </source>
</evidence>
<evidence type="ECO:0000256" key="3">
    <source>
        <dbReference type="ARBA" id="ARBA00022561"/>
    </source>
</evidence>
<evidence type="ECO:0000256" key="4">
    <source>
        <dbReference type="ARBA" id="ARBA00022844"/>
    </source>
</evidence>
<dbReference type="GO" id="GO:0039617">
    <property type="term" value="C:T=3 icosahedral viral capsid"/>
    <property type="evidence" value="ECO:0007669"/>
    <property type="project" value="UniProtKB-KW"/>
</dbReference>
<accession>O55437</accession>
<comment type="subcellular location">
    <subcellularLocation>
        <location evidence="1">Virion</location>
    </subcellularLocation>
</comment>
<dbReference type="GO" id="GO:0005198">
    <property type="term" value="F:structural molecule activity"/>
    <property type="evidence" value="ECO:0007669"/>
    <property type="project" value="InterPro"/>
</dbReference>
<dbReference type="InterPro" id="IPR000574">
    <property type="entry name" value="Tymo_coat"/>
</dbReference>
<name>O55437_9VIRU</name>
<proteinExistence type="inferred from homology"/>
<dbReference type="SUPFAM" id="SSF88633">
    <property type="entry name" value="Positive stranded ssRNA viruses"/>
    <property type="match status" value="1"/>
</dbReference>
<feature type="domain" description="Tymovirus coat protein" evidence="9">
    <location>
        <begin position="27"/>
        <end position="187"/>
    </location>
</feature>
<sequence>MATNHVLASQLPVNTKSSEIPLQSGTPPPTIVYPFQIELASLGTADASDAISIASNSLLASVTTLYRHAKLTSLKATIHPTGQAPAYPTTVALAWVPYNSTATSAQILSVYGGQMFCIGGSINSLSPIDVPCNLTNVNPVIKDSVTYSDTPKLLLYSIAQTTAPTLATCSVTITGTLTLHSPLLQATA</sequence>